<accession>A0A1G2KFZ7</accession>
<proteinExistence type="predicted"/>
<comment type="caution">
    <text evidence="1">The sequence shown here is derived from an EMBL/GenBank/DDBJ whole genome shotgun (WGS) entry which is preliminary data.</text>
</comment>
<evidence type="ECO:0000313" key="2">
    <source>
        <dbReference type="Proteomes" id="UP000179023"/>
    </source>
</evidence>
<organism evidence="1 2">
    <name type="scientific">Candidatus Sungbacteria bacterium RIFCSPHIGHO2_02_FULL_47_11</name>
    <dbReference type="NCBI Taxonomy" id="1802270"/>
    <lineage>
        <taxon>Bacteria</taxon>
        <taxon>Candidatus Sungiibacteriota</taxon>
    </lineage>
</organism>
<evidence type="ECO:0008006" key="3">
    <source>
        <dbReference type="Google" id="ProtNLM"/>
    </source>
</evidence>
<sequence>HYSYDKEADVFYFSSGVPKSTDTTVEAGDDVLLRLDQKTKQVRGFTLINASNRLSSKRRDNTLPFSLVQTA</sequence>
<dbReference type="Proteomes" id="UP000179023">
    <property type="component" value="Unassembled WGS sequence"/>
</dbReference>
<dbReference type="Pfam" id="PF10049">
    <property type="entry name" value="DUF2283"/>
    <property type="match status" value="1"/>
</dbReference>
<dbReference type="AlphaFoldDB" id="A0A1G2KFZ7"/>
<name>A0A1G2KFZ7_9BACT</name>
<reference evidence="1 2" key="1">
    <citation type="journal article" date="2016" name="Nat. Commun.">
        <title>Thousands of microbial genomes shed light on interconnected biogeochemical processes in an aquifer system.</title>
        <authorList>
            <person name="Anantharaman K."/>
            <person name="Brown C.T."/>
            <person name="Hug L.A."/>
            <person name="Sharon I."/>
            <person name="Castelle C.J."/>
            <person name="Probst A.J."/>
            <person name="Thomas B.C."/>
            <person name="Singh A."/>
            <person name="Wilkins M.J."/>
            <person name="Karaoz U."/>
            <person name="Brodie E.L."/>
            <person name="Williams K.H."/>
            <person name="Hubbard S.S."/>
            <person name="Banfield J.F."/>
        </authorList>
    </citation>
    <scope>NUCLEOTIDE SEQUENCE [LARGE SCALE GENOMIC DNA]</scope>
</reference>
<dbReference type="EMBL" id="MHQI01000067">
    <property type="protein sequence ID" value="OGZ98374.1"/>
    <property type="molecule type" value="Genomic_DNA"/>
</dbReference>
<dbReference type="InterPro" id="IPR019270">
    <property type="entry name" value="DUF2283"/>
</dbReference>
<evidence type="ECO:0000313" key="1">
    <source>
        <dbReference type="EMBL" id="OGZ98374.1"/>
    </source>
</evidence>
<protein>
    <recommendedName>
        <fullName evidence="3">DUF2283 domain-containing protein</fullName>
    </recommendedName>
</protein>
<gene>
    <name evidence="1" type="ORF">A3C07_03015</name>
</gene>
<feature type="non-terminal residue" evidence="1">
    <location>
        <position position="1"/>
    </location>
</feature>